<organism evidence="2 3">
    <name type="scientific">Neonectria punicea</name>
    <dbReference type="NCBI Taxonomy" id="979145"/>
    <lineage>
        <taxon>Eukaryota</taxon>
        <taxon>Fungi</taxon>
        <taxon>Dikarya</taxon>
        <taxon>Ascomycota</taxon>
        <taxon>Pezizomycotina</taxon>
        <taxon>Sordariomycetes</taxon>
        <taxon>Hypocreomycetidae</taxon>
        <taxon>Hypocreales</taxon>
        <taxon>Nectriaceae</taxon>
        <taxon>Neonectria</taxon>
    </lineage>
</organism>
<feature type="compositionally biased region" description="Basic and acidic residues" evidence="1">
    <location>
        <begin position="698"/>
        <end position="708"/>
    </location>
</feature>
<proteinExistence type="predicted"/>
<feature type="region of interest" description="Disordered" evidence="1">
    <location>
        <begin position="1"/>
        <end position="58"/>
    </location>
</feature>
<feature type="compositionally biased region" description="Polar residues" evidence="1">
    <location>
        <begin position="442"/>
        <end position="453"/>
    </location>
</feature>
<protein>
    <submittedName>
        <fullName evidence="2">Uncharacterized protein</fullName>
    </submittedName>
</protein>
<keyword evidence="3" id="KW-1185">Reference proteome</keyword>
<dbReference type="Proteomes" id="UP001498476">
    <property type="component" value="Unassembled WGS sequence"/>
</dbReference>
<feature type="region of interest" description="Disordered" evidence="1">
    <location>
        <begin position="202"/>
        <end position="605"/>
    </location>
</feature>
<feature type="compositionally biased region" description="Low complexity" evidence="1">
    <location>
        <begin position="395"/>
        <end position="411"/>
    </location>
</feature>
<dbReference type="EMBL" id="JAZAVJ010000260">
    <property type="protein sequence ID" value="KAK7403170.1"/>
    <property type="molecule type" value="Genomic_DNA"/>
</dbReference>
<feature type="compositionally biased region" description="Basic and acidic residues" evidence="1">
    <location>
        <begin position="580"/>
        <end position="592"/>
    </location>
</feature>
<feature type="compositionally biased region" description="Polar residues" evidence="1">
    <location>
        <begin position="246"/>
        <end position="256"/>
    </location>
</feature>
<feature type="region of interest" description="Disordered" evidence="1">
    <location>
        <begin position="626"/>
        <end position="708"/>
    </location>
</feature>
<evidence type="ECO:0000256" key="1">
    <source>
        <dbReference type="SAM" id="MobiDB-lite"/>
    </source>
</evidence>
<feature type="compositionally biased region" description="Polar residues" evidence="1">
    <location>
        <begin position="202"/>
        <end position="216"/>
    </location>
</feature>
<accession>A0ABR1GMZ5</accession>
<feature type="compositionally biased region" description="Basic residues" evidence="1">
    <location>
        <begin position="1"/>
        <end position="15"/>
    </location>
</feature>
<feature type="compositionally biased region" description="Basic residues" evidence="1">
    <location>
        <begin position="456"/>
        <end position="466"/>
    </location>
</feature>
<sequence>MPPKGRGKSAKRPKPRQQTGSFGELELDTPPASRQLRSSQAQKLSPAEQAKDGFGTWPAYCANVNASPAEPDSPLEEFDNGVDDNDLIQLDYSILDNTQTQPVPDINWSEVGSLTRRSSPLRVADVGQEIWEFGEKDSINPFSSPRPGVGRLPDTMPLPPIPPFETKTQSQGVDFSETASTMRRSSPLAVFDSVSDLWQFQEHSSPQSGLAGSLPTTREPRAAGSNPPASPPVHLPIDEMYDATPPGSQAKKTISALSPPAKAHIPQQRFCDPTPPQTSQKGVSTKVTRAKKGKKGMKDLLAVEFPSDDEEPTPCPGKAEPPKDEHGLPTTLDEQDLPDTVPLAHDSPTAPQEMARSKKRKQRAKTPIQFDEATQEIREIPRKKKSSAPPRLTIVSALKAAAKASVSPVTSAKKRPAPKAASRLEAPKKKRKGPTGKAKQTEPPTANASTVASTAHPRHAKLKRPTKREIENEDQDQEAMDMGPIVLEEEPQEVETLPIAPEIIVLSSDTESSELSEQEASPPSQPVPPKTSREKKQDQPVKRNGGSPFKNPATSHNVLLDPEQVSPPQSKDANLSVKVRLSDSFEQGRDSSQEVGATKAPKAVKRTIRSMKKDLTKAIGEVNVLAPRDPNRASKRTLRSPQHRALQKTKDMERPEVVQSQTLRKAGKLSRSYSISEAGSPVPVGSDQARLMDNSPPWERHIPELPKD</sequence>
<evidence type="ECO:0000313" key="2">
    <source>
        <dbReference type="EMBL" id="KAK7403170.1"/>
    </source>
</evidence>
<gene>
    <name evidence="2" type="ORF">QQX98_011074</name>
</gene>
<feature type="compositionally biased region" description="Basic and acidic residues" evidence="1">
    <location>
        <begin position="531"/>
        <end position="541"/>
    </location>
</feature>
<feature type="compositionally biased region" description="Basic residues" evidence="1">
    <location>
        <begin position="633"/>
        <end position="647"/>
    </location>
</feature>
<comment type="caution">
    <text evidence="2">The sequence shown here is derived from an EMBL/GenBank/DDBJ whole genome shotgun (WGS) entry which is preliminary data.</text>
</comment>
<feature type="compositionally biased region" description="Polar residues" evidence="1">
    <location>
        <begin position="166"/>
        <end position="184"/>
    </location>
</feature>
<feature type="region of interest" description="Disordered" evidence="1">
    <location>
        <begin position="137"/>
        <end position="186"/>
    </location>
</feature>
<reference evidence="2 3" key="1">
    <citation type="journal article" date="2025" name="Microbiol. Resour. Announc.">
        <title>Draft genome sequences for Neonectria magnoliae and Neonectria punicea, canker pathogens of Liriodendron tulipifera and Acer saccharum in West Virginia.</title>
        <authorList>
            <person name="Petronek H.M."/>
            <person name="Kasson M.T."/>
            <person name="Metheny A.M."/>
            <person name="Stauder C.M."/>
            <person name="Lovett B."/>
            <person name="Lynch S.C."/>
            <person name="Garnas J.R."/>
            <person name="Kasson L.R."/>
            <person name="Stajich J.E."/>
        </authorList>
    </citation>
    <scope>NUCLEOTIDE SEQUENCE [LARGE SCALE GENOMIC DNA]</scope>
    <source>
        <strain evidence="2 3">NRRL 64653</strain>
    </source>
</reference>
<evidence type="ECO:0000313" key="3">
    <source>
        <dbReference type="Proteomes" id="UP001498476"/>
    </source>
</evidence>
<feature type="compositionally biased region" description="Polar residues" evidence="1">
    <location>
        <begin position="277"/>
        <end position="287"/>
    </location>
</feature>
<name>A0ABR1GMZ5_9HYPO</name>